<dbReference type="SUPFAM" id="SSF52540">
    <property type="entry name" value="P-loop containing nucleoside triphosphate hydrolases"/>
    <property type="match status" value="1"/>
</dbReference>
<dbReference type="Proteomes" id="UP001589774">
    <property type="component" value="Unassembled WGS sequence"/>
</dbReference>
<evidence type="ECO:0000313" key="2">
    <source>
        <dbReference type="EMBL" id="MFC0319888.1"/>
    </source>
</evidence>
<dbReference type="InterPro" id="IPR027417">
    <property type="entry name" value="P-loop_NTPase"/>
</dbReference>
<keyword evidence="3" id="KW-1185">Reference proteome</keyword>
<evidence type="ECO:0000259" key="1">
    <source>
        <dbReference type="Pfam" id="PF13166"/>
    </source>
</evidence>
<proteinExistence type="predicted"/>
<name>A0ABV6HPN3_9SPHI</name>
<evidence type="ECO:0000313" key="3">
    <source>
        <dbReference type="Proteomes" id="UP001589774"/>
    </source>
</evidence>
<accession>A0ABV6HPN3</accession>
<dbReference type="RefSeq" id="WP_130855491.1">
    <property type="nucleotide sequence ID" value="NZ_JBHLWO010000002.1"/>
</dbReference>
<protein>
    <submittedName>
        <fullName evidence="2">AAA family ATPase</fullName>
    </submittedName>
</protein>
<dbReference type="Pfam" id="PF13166">
    <property type="entry name" value="AAA_13"/>
    <property type="match status" value="1"/>
</dbReference>
<dbReference type="Gene3D" id="3.40.50.300">
    <property type="entry name" value="P-loop containing nucleotide triphosphate hydrolases"/>
    <property type="match status" value="2"/>
</dbReference>
<dbReference type="InterPro" id="IPR026866">
    <property type="entry name" value="CR006_AAA"/>
</dbReference>
<gene>
    <name evidence="2" type="ORF">ACFFI0_16310</name>
</gene>
<organism evidence="2 3">
    <name type="scientific">Olivibacter oleidegradans</name>
    <dbReference type="NCBI Taxonomy" id="760123"/>
    <lineage>
        <taxon>Bacteria</taxon>
        <taxon>Pseudomonadati</taxon>
        <taxon>Bacteroidota</taxon>
        <taxon>Sphingobacteriia</taxon>
        <taxon>Sphingobacteriales</taxon>
        <taxon>Sphingobacteriaceae</taxon>
        <taxon>Olivibacter</taxon>
    </lineage>
</organism>
<comment type="caution">
    <text evidence="2">The sequence shown here is derived from an EMBL/GenBank/DDBJ whole genome shotgun (WGS) entry which is preliminary data.</text>
</comment>
<feature type="domain" description="Protein CR006 P-loop" evidence="1">
    <location>
        <begin position="12"/>
        <end position="702"/>
    </location>
</feature>
<sequence>MSILKFIEIKKLSIFDNFSWNCSEDFRKYNLIFGFNGSGKSTLSNLFNLIAKNQNFPSEKKQDLFDDLKCSDDAKVKFLCTDKETLLYPLTGDGHNNNKSIYVFNSNFVADHVFDGRKGKIQKFNVAETVLEDPEIVELNEIIEKKELDKGKSESEQEEYKSSFEAIKQQFNKKFRETFPSGNLRNPNFPDVQSIPTENKSDLELAIRQKISEYQISKDQAALIADIEKLGNVSFSQISLDFPSLKTLLNTTAREKAVTTLKSKIETFQAKVNEEDISKIEPWYRFGKLLLEKSNQTDETTCPLCNSNLNNTIIDLIKEFGEYFDSSYEEFKQNIADHTRQLATAQNFCTANKDSKTTLQQEATKYNAMLENKMPDVRIDGLTSQIKTLTDLVDDKGNNSSKIIDFELTNIQSAIENYNEDIKKLTDFKDELISTLQARRKSPETLETDIRRLYSKLIILELNGHEDKNNVKKYHELSSQIATYNNELIQHSTAKMQRLRALKLEAKKVGEYLEKLGINHFTIDLNEEDDNENILIKYNNSEKIRKRLRNTLSDGEKTALAFAYFLSKVTTEVKDKGNTIIVIDDPISSLDDNRLYQTAYLIHKEFKDYRQLFILSHNLLFMKFLNPNFRVKTSKSCYLINRGCISDLPKSLQNFQSPYFYMLESLLEFSSDETPNYEEARKYLPNYIRRILETFFSFKYAQLTTKSNANQSAGLEYFISDIIDFETLPDTSVGKISKDNIQDKLSNINKLCDGFSHGNTQHLDESNFITDDALRNIALETIDIIEYFDGFHSTNLKKLITKQTEDDNVEVAITAAG</sequence>
<dbReference type="PANTHER" id="PTHR32114">
    <property type="entry name" value="ABC TRANSPORTER ABCH.3"/>
    <property type="match status" value="1"/>
</dbReference>
<reference evidence="2 3" key="1">
    <citation type="submission" date="2024-09" db="EMBL/GenBank/DDBJ databases">
        <authorList>
            <person name="Sun Q."/>
            <person name="Mori K."/>
        </authorList>
    </citation>
    <scope>NUCLEOTIDE SEQUENCE [LARGE SCALE GENOMIC DNA]</scope>
    <source>
        <strain evidence="2 3">CCM 7765</strain>
    </source>
</reference>
<dbReference type="PANTHER" id="PTHR32114:SF2">
    <property type="entry name" value="ABC TRANSPORTER ABCH.3"/>
    <property type="match status" value="1"/>
</dbReference>
<dbReference type="EMBL" id="JBHLWO010000002">
    <property type="protein sequence ID" value="MFC0319888.1"/>
    <property type="molecule type" value="Genomic_DNA"/>
</dbReference>